<gene>
    <name evidence="1" type="ORF">DL796_12290</name>
</gene>
<accession>A0A318D636</accession>
<dbReference type="EMBL" id="QICH01000082">
    <property type="protein sequence ID" value="PXF62297.1"/>
    <property type="molecule type" value="Genomic_DNA"/>
</dbReference>
<sequence>MIFIIFSQLMLIFILSTMTSSLLFASRSKCAGGLLTSVLTGSPDVCPLLPTLTSGEWLVPFLAGWSKVGTQWVRVLGDAQLHAGT</sequence>
<evidence type="ECO:0000313" key="2">
    <source>
        <dbReference type="Proteomes" id="UP000247689"/>
    </source>
</evidence>
<evidence type="ECO:0000313" key="1">
    <source>
        <dbReference type="EMBL" id="PXF62297.1"/>
    </source>
</evidence>
<proteinExistence type="predicted"/>
<comment type="caution">
    <text evidence="1">The sequence shown here is derived from an EMBL/GenBank/DDBJ whole genome shotgun (WGS) entry which is preliminary data.</text>
</comment>
<keyword evidence="2" id="KW-1185">Reference proteome</keyword>
<dbReference type="Proteomes" id="UP000247689">
    <property type="component" value="Unassembled WGS sequence"/>
</dbReference>
<protein>
    <submittedName>
        <fullName evidence="1">Uncharacterized protein</fullName>
    </submittedName>
</protein>
<dbReference type="AlphaFoldDB" id="A0A318D636"/>
<organism evidence="1 2">
    <name type="scientific">Kangiella spongicola</name>
    <dbReference type="NCBI Taxonomy" id="796379"/>
    <lineage>
        <taxon>Bacteria</taxon>
        <taxon>Pseudomonadati</taxon>
        <taxon>Pseudomonadota</taxon>
        <taxon>Gammaproteobacteria</taxon>
        <taxon>Kangiellales</taxon>
        <taxon>Kangiellaceae</taxon>
        <taxon>Kangiella</taxon>
    </lineage>
</organism>
<name>A0A318D636_9GAMM</name>
<reference evidence="1 2" key="1">
    <citation type="submission" date="2018-05" db="EMBL/GenBank/DDBJ databases">
        <title>Kangiella spongicola genome sequence.</title>
        <authorList>
            <person name="Maclea K.S."/>
            <person name="Goen A.E."/>
            <person name="Kelley C."/>
            <person name="Underriner A."/>
            <person name="Silverwood T."/>
            <person name="Trachtenberg A.M."/>
        </authorList>
    </citation>
    <scope>NUCLEOTIDE SEQUENCE [LARGE SCALE GENOMIC DNA]</scope>
    <source>
        <strain evidence="1 2">ATCC BAA-2076</strain>
    </source>
</reference>